<keyword evidence="6" id="KW-1185">Reference proteome</keyword>
<protein>
    <recommendedName>
        <fullName evidence="4">Type I restriction modification DNA specificity domain-containing protein</fullName>
    </recommendedName>
</protein>
<feature type="domain" description="Type I restriction modification DNA specificity" evidence="4">
    <location>
        <begin position="5"/>
        <end position="168"/>
    </location>
</feature>
<evidence type="ECO:0000256" key="1">
    <source>
        <dbReference type="ARBA" id="ARBA00010923"/>
    </source>
</evidence>
<evidence type="ECO:0000313" key="6">
    <source>
        <dbReference type="Proteomes" id="UP000095008"/>
    </source>
</evidence>
<evidence type="ECO:0000313" key="5">
    <source>
        <dbReference type="EMBL" id="OCX75659.1"/>
    </source>
</evidence>
<dbReference type="PANTHER" id="PTHR30408:SF13">
    <property type="entry name" value="TYPE I RESTRICTION ENZYME HINDI SPECIFICITY SUBUNIT"/>
    <property type="match status" value="1"/>
</dbReference>
<keyword evidence="3" id="KW-0238">DNA-binding</keyword>
<accession>A0A1C2II44</accession>
<dbReference type="InterPro" id="IPR052021">
    <property type="entry name" value="Type-I_RS_S_subunit"/>
</dbReference>
<dbReference type="GO" id="GO:0009307">
    <property type="term" value="P:DNA restriction-modification system"/>
    <property type="evidence" value="ECO:0007669"/>
    <property type="project" value="UniProtKB-KW"/>
</dbReference>
<dbReference type="GO" id="GO:0003677">
    <property type="term" value="F:DNA binding"/>
    <property type="evidence" value="ECO:0007669"/>
    <property type="project" value="UniProtKB-KW"/>
</dbReference>
<dbReference type="CDD" id="cd17496">
    <property type="entry name" value="RMtype1_S_BliBORF2384P-TRD1-CR1_like"/>
    <property type="match status" value="1"/>
</dbReference>
<evidence type="ECO:0000259" key="4">
    <source>
        <dbReference type="Pfam" id="PF01420"/>
    </source>
</evidence>
<keyword evidence="2" id="KW-0680">Restriction system</keyword>
<dbReference type="Gene3D" id="3.90.220.20">
    <property type="entry name" value="DNA methylase specificity domains"/>
    <property type="match status" value="2"/>
</dbReference>
<dbReference type="Proteomes" id="UP000095008">
    <property type="component" value="Unassembled WGS sequence"/>
</dbReference>
<name>A0A1C2II44_ACITH</name>
<dbReference type="PANTHER" id="PTHR30408">
    <property type="entry name" value="TYPE-1 RESTRICTION ENZYME ECOKI SPECIFICITY PROTEIN"/>
    <property type="match status" value="1"/>
</dbReference>
<evidence type="ECO:0000256" key="3">
    <source>
        <dbReference type="ARBA" id="ARBA00023125"/>
    </source>
</evidence>
<evidence type="ECO:0000256" key="2">
    <source>
        <dbReference type="ARBA" id="ARBA00022747"/>
    </source>
</evidence>
<proteinExistence type="inferred from homology"/>
<dbReference type="EMBL" id="LWRY01000011">
    <property type="protein sequence ID" value="OCX75659.1"/>
    <property type="molecule type" value="Genomic_DNA"/>
</dbReference>
<reference evidence="5" key="1">
    <citation type="journal article" date="2016" name="Int. J. Mol. Sci.">
        <title>Comparative genomics of the extreme acidophile Acidithiobacillus thiooxidans reveals intraspecific divergence and niche adaptation.</title>
        <authorList>
            <person name="Zhang X."/>
            <person name="Feng X."/>
            <person name="Tao J."/>
            <person name="Ma L."/>
            <person name="Xiao Y."/>
            <person name="Liang Y."/>
            <person name="Liu X."/>
            <person name="Yin H."/>
        </authorList>
    </citation>
    <scope>NUCLEOTIDE SEQUENCE [LARGE SCALE GENOMIC DNA]</scope>
    <source>
        <strain evidence="5">DXS-W</strain>
    </source>
</reference>
<dbReference type="Pfam" id="PF01420">
    <property type="entry name" value="Methylase_S"/>
    <property type="match status" value="2"/>
</dbReference>
<dbReference type="RefSeq" id="WP_065973685.1">
    <property type="nucleotide sequence ID" value="NZ_LWRY01000011.1"/>
</dbReference>
<dbReference type="InterPro" id="IPR000055">
    <property type="entry name" value="Restrct_endonuc_typeI_TRD"/>
</dbReference>
<feature type="domain" description="Type I restriction modification DNA specificity" evidence="4">
    <location>
        <begin position="225"/>
        <end position="357"/>
    </location>
</feature>
<comment type="caution">
    <text evidence="5">The sequence shown here is derived from an EMBL/GenBank/DDBJ whole genome shotgun (WGS) entry which is preliminary data.</text>
</comment>
<dbReference type="InterPro" id="IPR044946">
    <property type="entry name" value="Restrct_endonuc_typeI_TRD_sf"/>
</dbReference>
<organism evidence="5 6">
    <name type="scientific">Acidithiobacillus thiooxidans</name>
    <name type="common">Thiobacillus thiooxidans</name>
    <dbReference type="NCBI Taxonomy" id="930"/>
    <lineage>
        <taxon>Bacteria</taxon>
        <taxon>Pseudomonadati</taxon>
        <taxon>Pseudomonadota</taxon>
        <taxon>Acidithiobacillia</taxon>
        <taxon>Acidithiobacillales</taxon>
        <taxon>Acidithiobacillaceae</taxon>
        <taxon>Acidithiobacillus</taxon>
    </lineage>
</organism>
<dbReference type="SUPFAM" id="SSF116734">
    <property type="entry name" value="DNA methylase specificity domain"/>
    <property type="match status" value="2"/>
</dbReference>
<comment type="similarity">
    <text evidence="1">Belongs to the type-I restriction system S methylase family.</text>
</comment>
<dbReference type="CDD" id="cd17262">
    <property type="entry name" value="RMtype1_S_Aco12261I-TRD2-CR2"/>
    <property type="match status" value="1"/>
</dbReference>
<sequence>MTNNNLEDVVEIIMGQSPASSTCNMDGVGIPLLNGPTEFGSHHPLAVQFTTDAKRLAKPGDILFCVRGSTTGRMNWADQIYAIGRGIGAIRHKQGIEYQPLVRGVIECELSDLLTQATGSTFPNVSASQLSKIRWPALDDAEQRRIAHILGTLDDKIENNRKTAKTLEAMAQAIFQSWFVDFDPVRAKMAGESKESICKRLKLTPEILDLFPDRLVDSELGEIPERWEIKDFSSVSICYDNSRIPLSSNEREKRKGLIPYYGATGIIDYVDQELFDDIYLLLGEDGSVVKPDGTPFIQYIWGKSWVNNHAHVIRGTNSVSTEHLMLFMSTQNITAYVTGAVQLKLNQKNMNRIPFIMAKKDINQYFYLLVADLFSNYRSLNDVSSRLVSCRDTLLPKLISGEVCVPEVEQSTDAIMNGKI</sequence>
<dbReference type="OrthoDB" id="9798929at2"/>
<gene>
    <name evidence="5" type="ORF">A6M23_01690</name>
</gene>
<dbReference type="AlphaFoldDB" id="A0A1C2II44"/>